<keyword evidence="13 22" id="KW-1133">Transmembrane helix</keyword>
<dbReference type="InterPro" id="IPR003609">
    <property type="entry name" value="Pan_app"/>
</dbReference>
<evidence type="ECO:0000313" key="26">
    <source>
        <dbReference type="EMBL" id="CAI9089143.1"/>
    </source>
</evidence>
<dbReference type="PROSITE" id="PS00108">
    <property type="entry name" value="PROTEIN_KINASE_ST"/>
    <property type="match status" value="3"/>
</dbReference>
<dbReference type="SUPFAM" id="SSF51110">
    <property type="entry name" value="alpha-D-mannose-specific plant lectins"/>
    <property type="match status" value="3"/>
</dbReference>
<feature type="binding site" evidence="20">
    <location>
        <position position="533"/>
    </location>
    <ligand>
        <name>ATP</name>
        <dbReference type="ChEBI" id="CHEBI:30616"/>
    </ligand>
</feature>
<evidence type="ECO:0000256" key="11">
    <source>
        <dbReference type="ARBA" id="ARBA00022777"/>
    </source>
</evidence>
<keyword evidence="16" id="KW-0675">Receptor</keyword>
<evidence type="ECO:0000259" key="23">
    <source>
        <dbReference type="PROSITE" id="PS50011"/>
    </source>
</evidence>
<dbReference type="CDD" id="cd14066">
    <property type="entry name" value="STKc_IRAK"/>
    <property type="match status" value="3"/>
</dbReference>
<dbReference type="Pfam" id="PF00069">
    <property type="entry name" value="Pkinase"/>
    <property type="match status" value="3"/>
</dbReference>
<dbReference type="InterPro" id="IPR011009">
    <property type="entry name" value="Kinase-like_dom_sf"/>
</dbReference>
<feature type="domain" description="Apple" evidence="25">
    <location>
        <begin position="337"/>
        <end position="428"/>
    </location>
</feature>
<accession>A0AAV1C3E5</accession>
<keyword evidence="15" id="KW-1015">Disulfide bond</keyword>
<keyword evidence="5" id="KW-0597">Phosphoprotein</keyword>
<evidence type="ECO:0000256" key="14">
    <source>
        <dbReference type="ARBA" id="ARBA00023136"/>
    </source>
</evidence>
<dbReference type="Proteomes" id="UP001161247">
    <property type="component" value="Chromosome 1"/>
</dbReference>
<dbReference type="FunFam" id="3.30.200.20:FF:000178">
    <property type="entry name" value="serine/threonine-protein kinase PBS1-like"/>
    <property type="match status" value="3"/>
</dbReference>
<keyword evidence="3" id="KW-0723">Serine/threonine-protein kinase</keyword>
<feature type="domain" description="Bulb-type lectin" evidence="24">
    <location>
        <begin position="54"/>
        <end position="174"/>
    </location>
</feature>
<keyword evidence="6" id="KW-0808">Transferase</keyword>
<feature type="domain" description="Apple" evidence="25">
    <location>
        <begin position="1943"/>
        <end position="2033"/>
    </location>
</feature>
<dbReference type="EMBL" id="OX459118">
    <property type="protein sequence ID" value="CAI9089143.1"/>
    <property type="molecule type" value="Genomic_DNA"/>
</dbReference>
<name>A0AAV1C3E5_OLDCO</name>
<dbReference type="InterPro" id="IPR051343">
    <property type="entry name" value="G-type_lectin_kinases/EP1-like"/>
</dbReference>
<dbReference type="Gene3D" id="1.10.510.10">
    <property type="entry name" value="Transferase(Phosphotransferase) domain 1"/>
    <property type="match status" value="3"/>
</dbReference>
<evidence type="ECO:0000256" key="8">
    <source>
        <dbReference type="ARBA" id="ARBA00022729"/>
    </source>
</evidence>
<evidence type="ECO:0000256" key="3">
    <source>
        <dbReference type="ARBA" id="ARBA00022527"/>
    </source>
</evidence>
<keyword evidence="8" id="KW-0732">Signal</keyword>
<keyword evidence="9" id="KW-0430">Lectin</keyword>
<dbReference type="PROSITE" id="PS50948">
    <property type="entry name" value="PAN"/>
    <property type="match status" value="2"/>
</dbReference>
<feature type="transmembrane region" description="Helical" evidence="22">
    <location>
        <begin position="2044"/>
        <end position="2067"/>
    </location>
</feature>
<comment type="subcellular location">
    <subcellularLocation>
        <location evidence="1">Membrane</location>
        <topology evidence="1">Single-pass type I membrane protein</topology>
    </subcellularLocation>
</comment>
<feature type="domain" description="Protein kinase" evidence="23">
    <location>
        <begin position="505"/>
        <end position="791"/>
    </location>
</feature>
<evidence type="ECO:0000256" key="7">
    <source>
        <dbReference type="ARBA" id="ARBA00022692"/>
    </source>
</evidence>
<evidence type="ECO:0000256" key="20">
    <source>
        <dbReference type="PROSITE-ProRule" id="PRU10141"/>
    </source>
</evidence>
<proteinExistence type="predicted"/>
<evidence type="ECO:0000256" key="10">
    <source>
        <dbReference type="ARBA" id="ARBA00022741"/>
    </source>
</evidence>
<evidence type="ECO:0000256" key="21">
    <source>
        <dbReference type="SAM" id="MobiDB-lite"/>
    </source>
</evidence>
<feature type="domain" description="Protein kinase" evidence="23">
    <location>
        <begin position="1328"/>
        <end position="1613"/>
    </location>
</feature>
<feature type="domain" description="Bulb-type lectin" evidence="24">
    <location>
        <begin position="1654"/>
        <end position="1774"/>
    </location>
</feature>
<feature type="compositionally biased region" description="Basic and acidic residues" evidence="21">
    <location>
        <begin position="2470"/>
        <end position="2479"/>
    </location>
</feature>
<feature type="transmembrane region" description="Helical" evidence="22">
    <location>
        <begin position="448"/>
        <end position="470"/>
    </location>
</feature>
<evidence type="ECO:0000256" key="19">
    <source>
        <dbReference type="ARBA" id="ARBA00048679"/>
    </source>
</evidence>
<sequence>QVIYLCIRHAIFDFASVTEPRGSYYIYLILYSWVFNSSKCSVIQQHFVARFVPFLFLSSPSFLSAQLQYHDSSANLSTSWINDPYPIATGDNVNPYNSHRSPELVWSANRDHPVGVNATLQLKQDGDLVLANSDGILVWSTNTRGKSVSGLNLTEQGNLVLFGTNNEIIWQSFDYPTDTLLLGQRLVAGQKLTANVSRSRFDSGLLSLSVNKNRLIAYVESNPPQIYHASELDDLPYVEFTNGSFNGWSIPPGSEYQFMKFGFDGRLKVFQFTGRFWTEVANLFETKLGDCAQPLVCGNYGVCSRGDCQCPDQGNFFKQTDTLRPYLGCSYITPISCKHSEAHILLELKNTTYFAFEASSLDMHEGKSVEDCKSMCLSNCSCKAALFVLDLGGKTLGKNGRCSLLSQVFSIINKERVTGSVSPYDTTLYLKVQKPRVLTTEKKKMTTIVASAVATSLGLISAIAFVLVLFSKRLKNSNKLKGGFLDQVRGMPTIFSYEALKAMTGDFSKKLGEGGFGSVYEGALNDGTKMAAKCLDGVSQVNESFLVEVETIGSIHHVNLVKLIGFCFQKSHRILIYEHMANGSLDRWIFNKDHGNSLPWHIRRKIIMDIAKGLAYLHEECSHKIIHFDIKPQNILLDENFNAKVSDFGLAKLIEKDQSGVLTRMRGTPGYLAPECAAITEKVDVYSFGIVMLEIICGRKNLDWSRIDGEKHLLAVFKGKAEEGKLKDLVDKRSEVMQENIEEAVEMMKIAAWCLQGDFTKRPSMSLVVKVLEGLVAAETNIEYDFLHPAVVTRILEAIQLNTHILGCSFLLLSFLLPSVSIEEIYIFGAGQAPLTTINLMTLTKVIVHGAIFNDNGGSISGGYTFNVVLRRRRIFCGFYFVIWHIESFRSPQVVWSANRNNPAQVNATYQLTQDGDLILSNSDGTPIWSIQTKGKSVAGMNLTESGNLVLFGQNNETIWQSFDYPTDSLLPGQSLISGQRLTACVSTSNWSEVLFYLSFDSEGQELVAGRTNLDSSSNPEEDTFYEHSKSILPTIVSKRGGSTPFEKKGNEHDFVKSKQSQIFIKGVASCFMTKGYPQLILDVHRILIFYHLKGGTEANLCDHDCICSLRTKRVGVTACAAGNNRVALYSSLEEAASPVEEILREFCPRNLESMASGCDRLDFCRESRVIEALCSRLNNKVSSSRTLPSNGIRIFILLKASRFIKKASTFVGKERNPSGSKIGDLQNLITINSIHEAGSRWALKVKQKILQEDCKNLCLTNCSCKAAAFAKSYGHPKNGGGILCNSQTPQGVKKQNKQQSNIEEDLFDQVPGMPTRYSYEDLKTITEDFGEKLGEGGSGSVYKGTLRDGTKVAVKCLDGLAKVKDSFLVEVKAIGSIQHVNLVKLIGFCFEKSHRLLVYEYMNNRSLEGWIFSGKGKNHCLPWKWHIRKNIITDIAKGLAYLHEECSPKIIHLDIKPENILLDENFNAKISDFGLSKLIEKDQSRVITTMRGTPGYLAPEWLSAAITEKADVYSFGIVMLEIICGRKNLDSSRIEGEKHLLAAFKRKAEEGKLKELVDERSEDMRENAEEAVEMMKIAAWCLQGDFTKRPSMSLVVKMLQLVTEIQIKKPFIFHDFQAKTVSSQKFYNSTAKLYNSTAKLSTSWINQPSMIANETSFVSHTFSPITKRVIGQSAFVCGFYCNNDGNLSDIRASSKDCIFGVIIIWSANRNYPVQVNATLQLSQDGDLILKNSDGTLVWSSQTAGKSVAGMNLTENGNLVLFGRNNEPIWQSFDYPTDSLLLGQKLLRGQRLTASVSASNASEGLLYLSVDSTELAAYINSNPPQKYYSSGFDQNPSYVEFTNGSFHYYTISSTAQFVKFGSDGHLKAFRWGNGPNGLEEVSDLLETGSGNCGYPMVCGKYGVCSDGGQCGCLDTTSSQGNFFRQVNFLQPNLGCSLVTPISCDHSNSHGLIELNNTYYFAFQSYKENTLVQDCKNFCLRNCSCKAALFVKSQYGNRHSRKGSCLLVDEVFSIANNENGIISSYNTTLYVKVQLPYAKASRRKVTVLASVISAIVGLFCVICSWFVLIRKQNKQQIEEDFLIHVPGMPTRYTYENLKAATEDFSKKLGEGGFGCVYEGALNDGTKIAAKCLDGLAKVKDSFLVEVKAIGSIHHVNLVKLIGYCFEKSHRLLVYEYMANRSLDGWIFCGKEESNCLPWQARRNIILDIAKGLAYLHEECSQTIIHLDIKPQNILLDQNFNAKISDFGLSKLIEKDQSRVITTMRGTPGYLAPEWLSSAITEKVDVYSFGIVLLEIICGRKNVDWSRIEEDRHLLAVFKGKAEEGKLKELVDERSEDMHHNIEEVLEMMKIAAWCLQGDFTKRPSMSLVVKVLEGLFGRDGYLKNMWPPLSILDCACKAAVSNEEYKGKPVGSLSNRMVVIDRPQSSTVSTDRQSSPDDNEILAKFRDKQKRKKNGQRPRKERTPTRPPSLGDKREEDLKDHRKGPNPHDEERLVEIEAELKRLRDDNDLNQRKKKYILEAYKHCCLLGLPDPSDQELHDIIDEKEARRMLTLLEKKKGCRESPQP</sequence>
<dbReference type="GO" id="GO:0005524">
    <property type="term" value="F:ATP binding"/>
    <property type="evidence" value="ECO:0007669"/>
    <property type="project" value="UniProtKB-UniRule"/>
</dbReference>
<keyword evidence="27" id="KW-1185">Reference proteome</keyword>
<feature type="compositionally biased region" description="Polar residues" evidence="21">
    <location>
        <begin position="2422"/>
        <end position="2432"/>
    </location>
</feature>
<feature type="domain" description="Protein kinase" evidence="23">
    <location>
        <begin position="2101"/>
        <end position="2375"/>
    </location>
</feature>
<dbReference type="SMART" id="SM00220">
    <property type="entry name" value="S_TKc"/>
    <property type="match status" value="3"/>
</dbReference>
<evidence type="ECO:0000256" key="22">
    <source>
        <dbReference type="SAM" id="Phobius"/>
    </source>
</evidence>
<keyword evidence="12 20" id="KW-0067">ATP-binding</keyword>
<evidence type="ECO:0000256" key="15">
    <source>
        <dbReference type="ARBA" id="ARBA00023157"/>
    </source>
</evidence>
<evidence type="ECO:0000256" key="12">
    <source>
        <dbReference type="ARBA" id="ARBA00022840"/>
    </source>
</evidence>
<evidence type="ECO:0000256" key="16">
    <source>
        <dbReference type="ARBA" id="ARBA00023170"/>
    </source>
</evidence>
<evidence type="ECO:0000256" key="1">
    <source>
        <dbReference type="ARBA" id="ARBA00004479"/>
    </source>
</evidence>
<keyword evidence="11" id="KW-0418">Kinase</keyword>
<evidence type="ECO:0000313" key="27">
    <source>
        <dbReference type="Proteomes" id="UP001161247"/>
    </source>
</evidence>
<evidence type="ECO:0000259" key="25">
    <source>
        <dbReference type="PROSITE" id="PS50948"/>
    </source>
</evidence>
<dbReference type="InterPro" id="IPR001480">
    <property type="entry name" value="Bulb-type_lectin_dom"/>
</dbReference>
<comment type="catalytic activity">
    <reaction evidence="19">
        <text>L-seryl-[protein] + ATP = O-phospho-L-seryl-[protein] + ADP + H(+)</text>
        <dbReference type="Rhea" id="RHEA:17989"/>
        <dbReference type="Rhea" id="RHEA-COMP:9863"/>
        <dbReference type="Rhea" id="RHEA-COMP:11604"/>
        <dbReference type="ChEBI" id="CHEBI:15378"/>
        <dbReference type="ChEBI" id="CHEBI:29999"/>
        <dbReference type="ChEBI" id="CHEBI:30616"/>
        <dbReference type="ChEBI" id="CHEBI:83421"/>
        <dbReference type="ChEBI" id="CHEBI:456216"/>
        <dbReference type="EC" id="2.7.11.1"/>
    </reaction>
</comment>
<dbReference type="FunFam" id="2.90.10.30:FF:000003">
    <property type="entry name" value="Os04g0303100 protein"/>
    <property type="match status" value="3"/>
</dbReference>
<dbReference type="EC" id="2.7.11.1" evidence="2"/>
<dbReference type="GO" id="GO:0030246">
    <property type="term" value="F:carbohydrate binding"/>
    <property type="evidence" value="ECO:0007669"/>
    <property type="project" value="UniProtKB-KW"/>
</dbReference>
<dbReference type="GO" id="GO:0016020">
    <property type="term" value="C:membrane"/>
    <property type="evidence" value="ECO:0007669"/>
    <property type="project" value="UniProtKB-SubCell"/>
</dbReference>
<keyword evidence="10 20" id="KW-0547">Nucleotide-binding</keyword>
<keyword evidence="14 22" id="KW-0472">Membrane</keyword>
<dbReference type="InterPro" id="IPR017441">
    <property type="entry name" value="Protein_kinase_ATP_BS"/>
</dbReference>
<dbReference type="PROSITE" id="PS00107">
    <property type="entry name" value="PROTEIN_KINASE_ATP"/>
    <property type="match status" value="3"/>
</dbReference>
<dbReference type="Pfam" id="PF01453">
    <property type="entry name" value="B_lectin"/>
    <property type="match status" value="3"/>
</dbReference>
<evidence type="ECO:0000259" key="24">
    <source>
        <dbReference type="PROSITE" id="PS50927"/>
    </source>
</evidence>
<evidence type="ECO:0000256" key="6">
    <source>
        <dbReference type="ARBA" id="ARBA00022679"/>
    </source>
</evidence>
<evidence type="ECO:0000256" key="18">
    <source>
        <dbReference type="ARBA" id="ARBA00047899"/>
    </source>
</evidence>
<dbReference type="Gene3D" id="3.30.200.20">
    <property type="entry name" value="Phosphorylase Kinase, domain 1"/>
    <property type="match status" value="3"/>
</dbReference>
<dbReference type="PANTHER" id="PTHR47976:SF30">
    <property type="entry name" value="RECEPTOR-LIKE SERINE_THREONINE-PROTEIN KINASE"/>
    <property type="match status" value="1"/>
</dbReference>
<dbReference type="InterPro" id="IPR000719">
    <property type="entry name" value="Prot_kinase_dom"/>
</dbReference>
<evidence type="ECO:0000256" key="9">
    <source>
        <dbReference type="ARBA" id="ARBA00022734"/>
    </source>
</evidence>
<feature type="compositionally biased region" description="Basic residues" evidence="21">
    <location>
        <begin position="2446"/>
        <end position="2459"/>
    </location>
</feature>
<dbReference type="Pfam" id="PF08276">
    <property type="entry name" value="PAN_2"/>
    <property type="match status" value="1"/>
</dbReference>
<dbReference type="PANTHER" id="PTHR47976">
    <property type="entry name" value="G-TYPE LECTIN S-RECEPTOR-LIKE SERINE/THREONINE-PROTEIN KINASE SD2-5"/>
    <property type="match status" value="1"/>
</dbReference>
<dbReference type="SUPFAM" id="SSF56112">
    <property type="entry name" value="Protein kinase-like (PK-like)"/>
    <property type="match status" value="3"/>
</dbReference>
<evidence type="ECO:0000256" key="5">
    <source>
        <dbReference type="ARBA" id="ARBA00022553"/>
    </source>
</evidence>
<dbReference type="InterPro" id="IPR036426">
    <property type="entry name" value="Bulb-type_lectin_dom_sf"/>
</dbReference>
<protein>
    <recommendedName>
        <fullName evidence="2">non-specific serine/threonine protein kinase</fullName>
        <ecNumber evidence="2">2.7.11.1</ecNumber>
    </recommendedName>
</protein>
<dbReference type="InterPro" id="IPR008271">
    <property type="entry name" value="Ser/Thr_kinase_AS"/>
</dbReference>
<evidence type="ECO:0000256" key="2">
    <source>
        <dbReference type="ARBA" id="ARBA00012513"/>
    </source>
</evidence>
<organism evidence="26 27">
    <name type="scientific">Oldenlandia corymbosa var. corymbosa</name>
    <dbReference type="NCBI Taxonomy" id="529605"/>
    <lineage>
        <taxon>Eukaryota</taxon>
        <taxon>Viridiplantae</taxon>
        <taxon>Streptophyta</taxon>
        <taxon>Embryophyta</taxon>
        <taxon>Tracheophyta</taxon>
        <taxon>Spermatophyta</taxon>
        <taxon>Magnoliopsida</taxon>
        <taxon>eudicotyledons</taxon>
        <taxon>Gunneridae</taxon>
        <taxon>Pentapetalae</taxon>
        <taxon>asterids</taxon>
        <taxon>lamiids</taxon>
        <taxon>Gentianales</taxon>
        <taxon>Rubiaceae</taxon>
        <taxon>Rubioideae</taxon>
        <taxon>Spermacoceae</taxon>
        <taxon>Hedyotis-Oldenlandia complex</taxon>
        <taxon>Oldenlandia</taxon>
    </lineage>
</organism>
<dbReference type="SMART" id="SM00473">
    <property type="entry name" value="PAN_AP"/>
    <property type="match status" value="3"/>
</dbReference>
<dbReference type="Gene3D" id="2.90.10.10">
    <property type="entry name" value="Bulb-type lectin domain"/>
    <property type="match status" value="2"/>
</dbReference>
<feature type="region of interest" description="Disordered" evidence="21">
    <location>
        <begin position="2415"/>
        <end position="2491"/>
    </location>
</feature>
<keyword evidence="17" id="KW-0325">Glycoprotein</keyword>
<dbReference type="SMART" id="SM00108">
    <property type="entry name" value="B_lectin"/>
    <property type="match status" value="3"/>
</dbReference>
<evidence type="ECO:0000256" key="13">
    <source>
        <dbReference type="ARBA" id="ARBA00022989"/>
    </source>
</evidence>
<feature type="binding site" evidence="20">
    <location>
        <position position="2129"/>
    </location>
    <ligand>
        <name>ATP</name>
        <dbReference type="ChEBI" id="CHEBI:30616"/>
    </ligand>
</feature>
<dbReference type="PROSITE" id="PS50011">
    <property type="entry name" value="PROTEIN_KINASE_DOM"/>
    <property type="match status" value="3"/>
</dbReference>
<evidence type="ECO:0000256" key="17">
    <source>
        <dbReference type="ARBA" id="ARBA00023180"/>
    </source>
</evidence>
<keyword evidence="4" id="KW-0245">EGF-like domain</keyword>
<dbReference type="Gene3D" id="2.90.10.30">
    <property type="match status" value="1"/>
</dbReference>
<dbReference type="GO" id="GO:0004674">
    <property type="term" value="F:protein serine/threonine kinase activity"/>
    <property type="evidence" value="ECO:0007669"/>
    <property type="project" value="UniProtKB-KW"/>
</dbReference>
<comment type="catalytic activity">
    <reaction evidence="18">
        <text>L-threonyl-[protein] + ATP = O-phospho-L-threonyl-[protein] + ADP + H(+)</text>
        <dbReference type="Rhea" id="RHEA:46608"/>
        <dbReference type="Rhea" id="RHEA-COMP:11060"/>
        <dbReference type="Rhea" id="RHEA-COMP:11605"/>
        <dbReference type="ChEBI" id="CHEBI:15378"/>
        <dbReference type="ChEBI" id="CHEBI:30013"/>
        <dbReference type="ChEBI" id="CHEBI:30616"/>
        <dbReference type="ChEBI" id="CHEBI:61977"/>
        <dbReference type="ChEBI" id="CHEBI:456216"/>
        <dbReference type="EC" id="2.7.11.1"/>
    </reaction>
</comment>
<feature type="binding site" evidence="20">
    <location>
        <position position="1356"/>
    </location>
    <ligand>
        <name>ATP</name>
        <dbReference type="ChEBI" id="CHEBI:30616"/>
    </ligand>
</feature>
<evidence type="ECO:0000256" key="4">
    <source>
        <dbReference type="ARBA" id="ARBA00022536"/>
    </source>
</evidence>
<dbReference type="PROSITE" id="PS50927">
    <property type="entry name" value="BULB_LECTIN"/>
    <property type="match status" value="3"/>
</dbReference>
<reference evidence="26" key="1">
    <citation type="submission" date="2023-03" db="EMBL/GenBank/DDBJ databases">
        <authorList>
            <person name="Julca I."/>
        </authorList>
    </citation>
    <scope>NUCLEOTIDE SEQUENCE</scope>
</reference>
<gene>
    <name evidence="26" type="ORF">OLC1_LOCUS1548</name>
</gene>
<feature type="domain" description="Bulb-type lectin" evidence="24">
    <location>
        <begin position="844"/>
        <end position="964"/>
    </location>
</feature>
<dbReference type="CDD" id="cd00028">
    <property type="entry name" value="B_lectin"/>
    <property type="match status" value="3"/>
</dbReference>
<dbReference type="FunFam" id="1.10.510.10:FF:000248">
    <property type="entry name" value="S-receptor-like kinase 5"/>
    <property type="match status" value="3"/>
</dbReference>
<feature type="non-terminal residue" evidence="26">
    <location>
        <position position="2564"/>
    </location>
</feature>
<keyword evidence="7 22" id="KW-0812">Transmembrane</keyword>